<dbReference type="InterPro" id="IPR000120">
    <property type="entry name" value="Amidase"/>
</dbReference>
<evidence type="ECO:0000256" key="2">
    <source>
        <dbReference type="ARBA" id="ARBA00022598"/>
    </source>
</evidence>
<dbReference type="PANTHER" id="PTHR11895">
    <property type="entry name" value="TRANSAMIDASE"/>
    <property type="match status" value="1"/>
</dbReference>
<evidence type="ECO:0000256" key="1">
    <source>
        <dbReference type="ARBA" id="ARBA00008069"/>
    </source>
</evidence>
<dbReference type="PANTHER" id="PTHR11895:SF151">
    <property type="entry name" value="GLUTAMYL-TRNA(GLN) AMIDOTRANSFERASE SUBUNIT A"/>
    <property type="match status" value="1"/>
</dbReference>
<dbReference type="Pfam" id="PF01425">
    <property type="entry name" value="Amidase"/>
    <property type="match status" value="1"/>
</dbReference>
<comment type="subunit">
    <text evidence="8">Heterotrimer of A, B and C subunits.</text>
</comment>
<evidence type="ECO:0000313" key="10">
    <source>
        <dbReference type="EMBL" id="HJC41866.1"/>
    </source>
</evidence>
<evidence type="ECO:0000256" key="6">
    <source>
        <dbReference type="ARBA" id="ARBA00025295"/>
    </source>
</evidence>
<dbReference type="HAMAP" id="MF_00120">
    <property type="entry name" value="GatA"/>
    <property type="match status" value="1"/>
</dbReference>
<name>A0A9D2T1E9_9FIRM</name>
<keyword evidence="4 8" id="KW-0067">ATP-binding</keyword>
<dbReference type="InterPro" id="IPR020556">
    <property type="entry name" value="Amidase_CS"/>
</dbReference>
<dbReference type="AlphaFoldDB" id="A0A9D2T1E9"/>
<evidence type="ECO:0000256" key="4">
    <source>
        <dbReference type="ARBA" id="ARBA00022840"/>
    </source>
</evidence>
<evidence type="ECO:0000256" key="7">
    <source>
        <dbReference type="ARBA" id="ARBA00047407"/>
    </source>
</evidence>
<dbReference type="Proteomes" id="UP000823882">
    <property type="component" value="Unassembled WGS sequence"/>
</dbReference>
<reference evidence="10" key="1">
    <citation type="journal article" date="2021" name="PeerJ">
        <title>Extensive microbial diversity within the chicken gut microbiome revealed by metagenomics and culture.</title>
        <authorList>
            <person name="Gilroy R."/>
            <person name="Ravi A."/>
            <person name="Getino M."/>
            <person name="Pursley I."/>
            <person name="Horton D.L."/>
            <person name="Alikhan N.F."/>
            <person name="Baker D."/>
            <person name="Gharbi K."/>
            <person name="Hall N."/>
            <person name="Watson M."/>
            <person name="Adriaenssens E.M."/>
            <person name="Foster-Nyarko E."/>
            <person name="Jarju S."/>
            <person name="Secka A."/>
            <person name="Antonio M."/>
            <person name="Oren A."/>
            <person name="Chaudhuri R.R."/>
            <person name="La Ragione R."/>
            <person name="Hildebrand F."/>
            <person name="Pallen M.J."/>
        </authorList>
    </citation>
    <scope>NUCLEOTIDE SEQUENCE</scope>
    <source>
        <strain evidence="10">CHK186-1790</strain>
    </source>
</reference>
<dbReference type="EMBL" id="DWWJ01000188">
    <property type="protein sequence ID" value="HJC41866.1"/>
    <property type="molecule type" value="Genomic_DNA"/>
</dbReference>
<gene>
    <name evidence="8 10" type="primary">gatA</name>
    <name evidence="10" type="ORF">H9701_10005</name>
</gene>
<evidence type="ECO:0000256" key="8">
    <source>
        <dbReference type="HAMAP-Rule" id="MF_00120"/>
    </source>
</evidence>
<keyword evidence="2 8" id="KW-0436">Ligase</keyword>
<dbReference type="GO" id="GO:0006412">
    <property type="term" value="P:translation"/>
    <property type="evidence" value="ECO:0007669"/>
    <property type="project" value="UniProtKB-UniRule"/>
</dbReference>
<dbReference type="GO" id="GO:0005524">
    <property type="term" value="F:ATP binding"/>
    <property type="evidence" value="ECO:0007669"/>
    <property type="project" value="UniProtKB-KW"/>
</dbReference>
<comment type="catalytic activity">
    <reaction evidence="7 8">
        <text>L-glutamyl-tRNA(Gln) + L-glutamine + ATP + H2O = L-glutaminyl-tRNA(Gln) + L-glutamate + ADP + phosphate + H(+)</text>
        <dbReference type="Rhea" id="RHEA:17521"/>
        <dbReference type="Rhea" id="RHEA-COMP:9681"/>
        <dbReference type="Rhea" id="RHEA-COMP:9684"/>
        <dbReference type="ChEBI" id="CHEBI:15377"/>
        <dbReference type="ChEBI" id="CHEBI:15378"/>
        <dbReference type="ChEBI" id="CHEBI:29985"/>
        <dbReference type="ChEBI" id="CHEBI:30616"/>
        <dbReference type="ChEBI" id="CHEBI:43474"/>
        <dbReference type="ChEBI" id="CHEBI:58359"/>
        <dbReference type="ChEBI" id="CHEBI:78520"/>
        <dbReference type="ChEBI" id="CHEBI:78521"/>
        <dbReference type="ChEBI" id="CHEBI:456216"/>
        <dbReference type="EC" id="6.3.5.7"/>
    </reaction>
</comment>
<evidence type="ECO:0000313" key="11">
    <source>
        <dbReference type="Proteomes" id="UP000823882"/>
    </source>
</evidence>
<feature type="domain" description="Amidase" evidence="9">
    <location>
        <begin position="24"/>
        <end position="468"/>
    </location>
</feature>
<proteinExistence type="inferred from homology"/>
<dbReference type="InterPro" id="IPR036928">
    <property type="entry name" value="AS_sf"/>
</dbReference>
<sequence length="491" mass="52050">MELWELTALELGGLIQKREVSPVEAARAALDRIAGEQPRNNAFVTALEEERVLERAKAVEAALGRGEALSPLAGVPMALKDNICTRGLKTSCASKILGDFAPPYDATLVERLQAAGGVLLGKLNMDEFAMGSTSETSWYGPTRNPWDLERVPGGSSGGAAAAVAAGECWYAVGSDTGGSIRQPASYCGVTGMKPTYGTVSRYGLIAYASSLDQMGPLARSAADCAAVLDLVMGRDRRDGTSLDVPAGGLLASLTGDIRGMRIGLPADCFGEGLDGEVRAAVLAAAQVLRDRGAVVEECALPIMQYVVPTYYIIACAEASSNLSRFDGVKYGWRAEGYEDLTDLYQKTRTEGFGAEVKRRILLGTFVLSTGYYDAYYKKALQVKAVIKEAYDAAFQRYDLLLTPVAPTTAPRLGESLQDPLKMYLSDIYTVPLNLAGLPGLSMPCGFDGQGLPIGAQLIGPALGEAKVLAAAHAFQTETDYHKKSPAGKEAC</sequence>
<dbReference type="GO" id="GO:0050567">
    <property type="term" value="F:glutaminyl-tRNA synthase (glutamine-hydrolyzing) activity"/>
    <property type="evidence" value="ECO:0007669"/>
    <property type="project" value="UniProtKB-UniRule"/>
</dbReference>
<protein>
    <recommendedName>
        <fullName evidence="8">Glutamyl-tRNA(Gln) amidotransferase subunit A</fullName>
        <shortName evidence="8">Glu-ADT subunit A</shortName>
        <ecNumber evidence="8">6.3.5.7</ecNumber>
    </recommendedName>
</protein>
<dbReference type="EC" id="6.3.5.7" evidence="8"/>
<accession>A0A9D2T1E9</accession>
<dbReference type="SUPFAM" id="SSF75304">
    <property type="entry name" value="Amidase signature (AS) enzymes"/>
    <property type="match status" value="1"/>
</dbReference>
<evidence type="ECO:0000259" key="9">
    <source>
        <dbReference type="Pfam" id="PF01425"/>
    </source>
</evidence>
<evidence type="ECO:0000256" key="3">
    <source>
        <dbReference type="ARBA" id="ARBA00022741"/>
    </source>
</evidence>
<feature type="active site" description="Charge relay system" evidence="8">
    <location>
        <position position="80"/>
    </location>
</feature>
<dbReference type="Gene3D" id="3.90.1300.10">
    <property type="entry name" value="Amidase signature (AS) domain"/>
    <property type="match status" value="1"/>
</dbReference>
<dbReference type="InterPro" id="IPR023631">
    <property type="entry name" value="Amidase_dom"/>
</dbReference>
<dbReference type="InterPro" id="IPR004412">
    <property type="entry name" value="GatA"/>
</dbReference>
<keyword evidence="3 8" id="KW-0547">Nucleotide-binding</keyword>
<feature type="active site" description="Charge relay system" evidence="8">
    <location>
        <position position="155"/>
    </location>
</feature>
<comment type="similarity">
    <text evidence="1 8">Belongs to the amidase family. GatA subfamily.</text>
</comment>
<evidence type="ECO:0000256" key="5">
    <source>
        <dbReference type="ARBA" id="ARBA00022917"/>
    </source>
</evidence>
<keyword evidence="5 8" id="KW-0648">Protein biosynthesis</keyword>
<comment type="caution">
    <text evidence="10">The sequence shown here is derived from an EMBL/GenBank/DDBJ whole genome shotgun (WGS) entry which is preliminary data.</text>
</comment>
<comment type="function">
    <text evidence="6 8">Allows the formation of correctly charged Gln-tRNA(Gln) through the transamidation of misacylated Glu-tRNA(Gln) in organisms which lack glutaminyl-tRNA synthetase. The reaction takes place in the presence of glutamine and ATP through an activated gamma-phospho-Glu-tRNA(Gln).</text>
</comment>
<dbReference type="PROSITE" id="PS00571">
    <property type="entry name" value="AMIDASES"/>
    <property type="match status" value="1"/>
</dbReference>
<dbReference type="GO" id="GO:0030956">
    <property type="term" value="C:glutamyl-tRNA(Gln) amidotransferase complex"/>
    <property type="evidence" value="ECO:0007669"/>
    <property type="project" value="InterPro"/>
</dbReference>
<dbReference type="NCBIfam" id="TIGR00132">
    <property type="entry name" value="gatA"/>
    <property type="match status" value="1"/>
</dbReference>
<reference evidence="10" key="2">
    <citation type="submission" date="2021-04" db="EMBL/GenBank/DDBJ databases">
        <authorList>
            <person name="Gilroy R."/>
        </authorList>
    </citation>
    <scope>NUCLEOTIDE SEQUENCE</scope>
    <source>
        <strain evidence="10">CHK186-1790</strain>
    </source>
</reference>
<organism evidence="10 11">
    <name type="scientific">Candidatus Intestinimonas pullistercoris</name>
    <dbReference type="NCBI Taxonomy" id="2838623"/>
    <lineage>
        <taxon>Bacteria</taxon>
        <taxon>Bacillati</taxon>
        <taxon>Bacillota</taxon>
        <taxon>Clostridia</taxon>
        <taxon>Eubacteriales</taxon>
        <taxon>Intestinimonas</taxon>
    </lineage>
</organism>
<feature type="active site" description="Acyl-ester intermediate" evidence="8">
    <location>
        <position position="179"/>
    </location>
</feature>